<name>A0AA38X4R4_9EURO</name>
<protein>
    <submittedName>
        <fullName evidence="2">Uncharacterized protein</fullName>
    </submittedName>
</protein>
<feature type="compositionally biased region" description="Pro residues" evidence="1">
    <location>
        <begin position="92"/>
        <end position="131"/>
    </location>
</feature>
<dbReference type="AlphaFoldDB" id="A0AA38X4R4"/>
<feature type="region of interest" description="Disordered" evidence="1">
    <location>
        <begin position="254"/>
        <end position="275"/>
    </location>
</feature>
<accession>A0AA38X4R4</accession>
<feature type="region of interest" description="Disordered" evidence="1">
    <location>
        <begin position="89"/>
        <end position="136"/>
    </location>
</feature>
<dbReference type="Proteomes" id="UP001172673">
    <property type="component" value="Unassembled WGS sequence"/>
</dbReference>
<dbReference type="EMBL" id="JAPDRK010000013">
    <property type="protein sequence ID" value="KAJ9606812.1"/>
    <property type="molecule type" value="Genomic_DNA"/>
</dbReference>
<organism evidence="2 3">
    <name type="scientific">Cladophialophora chaetospira</name>
    <dbReference type="NCBI Taxonomy" id="386627"/>
    <lineage>
        <taxon>Eukaryota</taxon>
        <taxon>Fungi</taxon>
        <taxon>Dikarya</taxon>
        <taxon>Ascomycota</taxon>
        <taxon>Pezizomycotina</taxon>
        <taxon>Eurotiomycetes</taxon>
        <taxon>Chaetothyriomycetidae</taxon>
        <taxon>Chaetothyriales</taxon>
        <taxon>Herpotrichiellaceae</taxon>
        <taxon>Cladophialophora</taxon>
    </lineage>
</organism>
<comment type="caution">
    <text evidence="2">The sequence shown here is derived from an EMBL/GenBank/DDBJ whole genome shotgun (WGS) entry which is preliminary data.</text>
</comment>
<evidence type="ECO:0000313" key="3">
    <source>
        <dbReference type="Proteomes" id="UP001172673"/>
    </source>
</evidence>
<evidence type="ECO:0000256" key="1">
    <source>
        <dbReference type="SAM" id="MobiDB-lite"/>
    </source>
</evidence>
<evidence type="ECO:0000313" key="2">
    <source>
        <dbReference type="EMBL" id="KAJ9606812.1"/>
    </source>
</evidence>
<keyword evidence="3" id="KW-1185">Reference proteome</keyword>
<proteinExistence type="predicted"/>
<gene>
    <name evidence="2" type="ORF">H2200_008822</name>
</gene>
<dbReference type="InterPro" id="IPR047975">
    <property type="entry name" value="Heme_bind_FMP"/>
</dbReference>
<reference evidence="2" key="1">
    <citation type="submission" date="2022-10" db="EMBL/GenBank/DDBJ databases">
        <title>Culturing micro-colonial fungi from biological soil crusts in the Mojave desert and describing Neophaeococcomyces mojavensis, and introducing the new genera and species Taxawa tesnikishii.</title>
        <authorList>
            <person name="Kurbessoian T."/>
            <person name="Stajich J.E."/>
        </authorList>
    </citation>
    <scope>NUCLEOTIDE SEQUENCE</scope>
    <source>
        <strain evidence="2">TK_41</strain>
    </source>
</reference>
<dbReference type="NCBIfam" id="NF040572">
    <property type="entry name" value="heme_bind_FMP"/>
    <property type="match status" value="1"/>
</dbReference>
<sequence>MASQVILDGDTTKVIPPLNISRPAPIIDLRGFYWTTVDAKLGAGSATDDNVDHQQPSTVEAARVEPEQELLDVKVSPLSSKVTAAAVAPPTTVAPPPAVSVPPPAAISGPPKPPPPGALPVPKPGDPPPFPLDKLQGAFNGNGFNTIFRPRSLDPTSRLVEENDKPFKTEPKVNKETDDNVLELNLTTEQLTFGATIGAIPNRGLRQQPDITLAGFPYMQTIQDVTNPDSGRGDNPVASGIHFENGLWLFVPPSGKDPKATPTPFDSKLSAGENNPNNPATLVRMASIPHGTTINAQGVAPTKADTIQKAPDFSLKENQANITPFPEKGGAPIPFPSMKIGNKNTPRVPQDLDAFNAKETQTITDAIIENPNELLKNAIEGQTISETITFEVSSGDPKSLISAGGTANISFLSGQPTPNPDTKLNTSSNGNAHVPFMKSRFWIETVQYTVPVPRIMAPGSIDLSPNMDNGNAPTPRFRVTAPKGLKFPFGPKTVTIPGTQLQYSQTVNLNFFGLTWPHVSVATLVPQAPQLFTIGA</sequence>